<evidence type="ECO:0008006" key="3">
    <source>
        <dbReference type="Google" id="ProtNLM"/>
    </source>
</evidence>
<sequence length="121" mass="13751">MVTAGCRVDALLTQMPRFAWQRLSAGAGSKGPRLYWWLLIDIASALPGYEWIMVRRNDSTQELGYYRCWSPHPVPLRTLARVAGRRWTVEESFQAAKGHVGTPAPPSLIPFTLNEIRHLFD</sequence>
<accession>A0A7I7SL47</accession>
<gene>
    <name evidence="1" type="ORF">MSAR_08630</name>
</gene>
<keyword evidence="2" id="KW-1185">Reference proteome</keyword>
<dbReference type="AlphaFoldDB" id="A0A7I7SL47"/>
<protein>
    <recommendedName>
        <fullName evidence="3">Transposase</fullName>
    </recommendedName>
</protein>
<evidence type="ECO:0000313" key="2">
    <source>
        <dbReference type="Proteomes" id="UP000466445"/>
    </source>
</evidence>
<dbReference type="Proteomes" id="UP000466445">
    <property type="component" value="Chromosome"/>
</dbReference>
<dbReference type="EMBL" id="AP022595">
    <property type="protein sequence ID" value="BBY57727.1"/>
    <property type="molecule type" value="Genomic_DNA"/>
</dbReference>
<name>A0A7I7SL47_9MYCO</name>
<organism evidence="1 2">
    <name type="scientific">Mycolicibacterium sarraceniae</name>
    <dbReference type="NCBI Taxonomy" id="1534348"/>
    <lineage>
        <taxon>Bacteria</taxon>
        <taxon>Bacillati</taxon>
        <taxon>Actinomycetota</taxon>
        <taxon>Actinomycetes</taxon>
        <taxon>Mycobacteriales</taxon>
        <taxon>Mycobacteriaceae</taxon>
        <taxon>Mycolicibacterium</taxon>
    </lineage>
</organism>
<reference evidence="1 2" key="1">
    <citation type="journal article" date="2019" name="Emerg. Microbes Infect.">
        <title>Comprehensive subspecies identification of 175 nontuberculous mycobacteria species based on 7547 genomic profiles.</title>
        <authorList>
            <person name="Matsumoto Y."/>
            <person name="Kinjo T."/>
            <person name="Motooka D."/>
            <person name="Nabeya D."/>
            <person name="Jung N."/>
            <person name="Uechi K."/>
            <person name="Horii T."/>
            <person name="Iida T."/>
            <person name="Fujita J."/>
            <person name="Nakamura S."/>
        </authorList>
    </citation>
    <scope>NUCLEOTIDE SEQUENCE [LARGE SCALE GENOMIC DNA]</scope>
    <source>
        <strain evidence="1 2">JCM 30395</strain>
    </source>
</reference>
<evidence type="ECO:0000313" key="1">
    <source>
        <dbReference type="EMBL" id="BBY57727.1"/>
    </source>
</evidence>
<proteinExistence type="predicted"/>
<dbReference type="RefSeq" id="WP_163694938.1">
    <property type="nucleotide sequence ID" value="NZ_AP022595.1"/>
</dbReference>
<dbReference type="KEGG" id="msar:MSAR_08630"/>